<gene>
    <name evidence="1" type="ORF">IEO70_13135</name>
</gene>
<protein>
    <submittedName>
        <fullName evidence="1">Uncharacterized protein</fullName>
    </submittedName>
</protein>
<accession>A0A927D1F8</accession>
<proteinExistence type="predicted"/>
<evidence type="ECO:0000313" key="1">
    <source>
        <dbReference type="EMBL" id="MBD3109289.1"/>
    </source>
</evidence>
<dbReference type="Pfam" id="PF26328">
    <property type="entry name" value="YolC_YozM"/>
    <property type="match status" value="1"/>
</dbReference>
<dbReference type="Proteomes" id="UP000602076">
    <property type="component" value="Unassembled WGS sequence"/>
</dbReference>
<organism evidence="1 2">
    <name type="scientific">Peribacillus faecalis</name>
    <dbReference type="NCBI Taxonomy" id="2772559"/>
    <lineage>
        <taxon>Bacteria</taxon>
        <taxon>Bacillati</taxon>
        <taxon>Bacillota</taxon>
        <taxon>Bacilli</taxon>
        <taxon>Bacillales</taxon>
        <taxon>Bacillaceae</taxon>
        <taxon>Peribacillus</taxon>
    </lineage>
</organism>
<dbReference type="EMBL" id="JACXSI010000032">
    <property type="protein sequence ID" value="MBD3109289.1"/>
    <property type="molecule type" value="Genomic_DNA"/>
</dbReference>
<dbReference type="AlphaFoldDB" id="A0A927D1F8"/>
<name>A0A927D1F8_9BACI</name>
<keyword evidence="2" id="KW-1185">Reference proteome</keyword>
<reference evidence="1" key="1">
    <citation type="submission" date="2020-09" db="EMBL/GenBank/DDBJ databases">
        <title>Bacillus faecalis sp. nov., a moderately halophilic bacterium isolated from cow faeces.</title>
        <authorList>
            <person name="Jiang L."/>
            <person name="Lee J."/>
        </authorList>
    </citation>
    <scope>NUCLEOTIDE SEQUENCE</scope>
    <source>
        <strain evidence="1">AGMB 02131</strain>
    </source>
</reference>
<sequence>MQNFLRVGLVIGYISLILLSKTELILQYKEGIIEKREERVWSVFNDAIDKFRFYSVSSGGYTEFSNGKIIDETSEIFIVIEPDTSEKEILTYLERNISKSDLKHYNIHIEHK</sequence>
<dbReference type="InterPro" id="IPR058995">
    <property type="entry name" value="YolC/YozM-like"/>
</dbReference>
<evidence type="ECO:0000313" key="2">
    <source>
        <dbReference type="Proteomes" id="UP000602076"/>
    </source>
</evidence>
<comment type="caution">
    <text evidence="1">The sequence shown here is derived from an EMBL/GenBank/DDBJ whole genome shotgun (WGS) entry which is preliminary data.</text>
</comment>
<dbReference type="RefSeq" id="WP_190998828.1">
    <property type="nucleotide sequence ID" value="NZ_JACXSI010000032.1"/>
</dbReference>